<dbReference type="EMBL" id="GL883010">
    <property type="protein sequence ID" value="EGG21990.1"/>
    <property type="molecule type" value="Genomic_DNA"/>
</dbReference>
<keyword evidence="2" id="KW-1185">Reference proteome</keyword>
<dbReference type="GeneID" id="14874205"/>
<dbReference type="AlphaFoldDB" id="F4PV82"/>
<reference evidence="2" key="1">
    <citation type="journal article" date="2011" name="Genome Res.">
        <title>Phylogeny-wide analysis of social amoeba genomes highlights ancient origins for complex intercellular communication.</title>
        <authorList>
            <person name="Heidel A.J."/>
            <person name="Lawal H.M."/>
            <person name="Felder M."/>
            <person name="Schilde C."/>
            <person name="Helps N.R."/>
            <person name="Tunggal B."/>
            <person name="Rivero F."/>
            <person name="John U."/>
            <person name="Schleicher M."/>
            <person name="Eichinger L."/>
            <person name="Platzer M."/>
            <person name="Noegel A.A."/>
            <person name="Schaap P."/>
            <person name="Gloeckner G."/>
        </authorList>
    </citation>
    <scope>NUCLEOTIDE SEQUENCE [LARGE SCALE GENOMIC DNA]</scope>
    <source>
        <strain evidence="2">SH3</strain>
    </source>
</reference>
<protein>
    <submittedName>
        <fullName evidence="1">Uncharacterized protein</fullName>
    </submittedName>
</protein>
<gene>
    <name evidence="1" type="ORF">DFA_01876</name>
</gene>
<evidence type="ECO:0000313" key="2">
    <source>
        <dbReference type="Proteomes" id="UP000007797"/>
    </source>
</evidence>
<sequence length="68" mass="7710">MCTWLHSDDAVCDIVAVERKEEKKNGDVCSSRDAQYSQVTEEISIHQTTTTKLCIQMLKDSRSNGFID</sequence>
<organism evidence="1 2">
    <name type="scientific">Cavenderia fasciculata</name>
    <name type="common">Slime mold</name>
    <name type="synonym">Dictyostelium fasciculatum</name>
    <dbReference type="NCBI Taxonomy" id="261658"/>
    <lineage>
        <taxon>Eukaryota</taxon>
        <taxon>Amoebozoa</taxon>
        <taxon>Evosea</taxon>
        <taxon>Eumycetozoa</taxon>
        <taxon>Dictyostelia</taxon>
        <taxon>Acytosteliales</taxon>
        <taxon>Cavenderiaceae</taxon>
        <taxon>Cavenderia</taxon>
    </lineage>
</organism>
<dbReference type="KEGG" id="dfa:DFA_01876"/>
<name>F4PV82_CACFS</name>
<dbReference type="RefSeq" id="XP_004359841.1">
    <property type="nucleotide sequence ID" value="XM_004359784.1"/>
</dbReference>
<accession>F4PV82</accession>
<proteinExistence type="predicted"/>
<dbReference type="Proteomes" id="UP000007797">
    <property type="component" value="Unassembled WGS sequence"/>
</dbReference>
<evidence type="ECO:0000313" key="1">
    <source>
        <dbReference type="EMBL" id="EGG21990.1"/>
    </source>
</evidence>